<evidence type="ECO:0000256" key="3">
    <source>
        <dbReference type="RuleBase" id="RU003345"/>
    </source>
</evidence>
<feature type="domain" description="Aldehyde dehydrogenase" evidence="4">
    <location>
        <begin position="4"/>
        <end position="448"/>
    </location>
</feature>
<reference evidence="5 6" key="1">
    <citation type="submission" date="2015-04" db="EMBL/GenBank/DDBJ databases">
        <title>Complete Genome Sequence of Brevibacterium flavum ATCC 15168.</title>
        <authorList>
            <person name="Ahn J."/>
            <person name="Park G."/>
            <person name="Jeon W."/>
            <person name="Jang Y."/>
            <person name="Jang M."/>
            <person name="Lee H."/>
            <person name="Lee H."/>
        </authorList>
    </citation>
    <scope>NUCLEOTIDE SEQUENCE [LARGE SCALE GENOMIC DNA]</scope>
    <source>
        <strain evidence="5 6">ATCC 15168</strain>
    </source>
</reference>
<dbReference type="InterPro" id="IPR016163">
    <property type="entry name" value="Ald_DH_C"/>
</dbReference>
<comment type="similarity">
    <text evidence="3">Belongs to the aldehyde dehydrogenase family.</text>
</comment>
<dbReference type="InterPro" id="IPR015590">
    <property type="entry name" value="Aldehyde_DH_dom"/>
</dbReference>
<sequence length="453" mass="47697">MSLTFPVINPSDGSTITELENHDSTQWMSALSDAVAAGPSWAAKTPRERSVVLTAIFEALTERAQELAEIIHLEAGKSVAEALGEVAYGAEYFRWFAEEAVRLPGRYGQSPSGIGHIAVTRAPVGPVLAITPWNFPIAMATRKIAPALAAGCPVLVKPASETPLTMVKVGEIIASVFDTFNIPQGLVSIITTTRDAELSAELMADPRLAKVTFTGSTNVGRILVRQSADRLLRTSMELGGNAAFVIDEAADLDEAVSGAIAAKLRNAGQVCIAANRFLVHESRAAQFTSKLATAMQNTPIGPVISARQRDRIAALVDEAITDGARLIIGGEVPDGSGFFYPATILADVPAQSRIVHEEIFGPVATIATFTDLAEGVAQANSTEFGLAAYGFSNNVKATQYMAEHLEAGMVGINRGAISDPAAPFGGIGQSGFGREGGTEGIEEYLSVRYLALP</sequence>
<dbReference type="PROSITE" id="PS00687">
    <property type="entry name" value="ALDEHYDE_DEHYDR_GLU"/>
    <property type="match status" value="1"/>
</dbReference>
<dbReference type="HOGENOM" id="CLU_005391_5_1_11"/>
<dbReference type="FunFam" id="3.40.605.10:FF:000063">
    <property type="entry name" value="Succinate-semialdehyde dehydrogenase, mitochondrial"/>
    <property type="match status" value="1"/>
</dbReference>
<dbReference type="PANTHER" id="PTHR43353:SF5">
    <property type="entry name" value="SUCCINATE-SEMIALDEHYDE DEHYDROGENASE, MITOCHONDRIAL"/>
    <property type="match status" value="1"/>
</dbReference>
<dbReference type="Proteomes" id="UP000034037">
    <property type="component" value="Chromosome"/>
</dbReference>
<evidence type="ECO:0000313" key="5">
    <source>
        <dbReference type="EMBL" id="AKF26534.1"/>
    </source>
</evidence>
<dbReference type="SUPFAM" id="SSF53720">
    <property type="entry name" value="ALDH-like"/>
    <property type="match status" value="1"/>
</dbReference>
<name>A0A0F6SQN8_9CORY</name>
<dbReference type="Gene3D" id="3.40.605.10">
    <property type="entry name" value="Aldehyde Dehydrogenase, Chain A, domain 1"/>
    <property type="match status" value="1"/>
</dbReference>
<dbReference type="InterPro" id="IPR016160">
    <property type="entry name" value="Ald_DH_CS_CYS"/>
</dbReference>
<evidence type="ECO:0000313" key="6">
    <source>
        <dbReference type="Proteomes" id="UP000034037"/>
    </source>
</evidence>
<dbReference type="PATRIC" id="fig|92706.3.peg.563"/>
<gene>
    <name evidence="5" type="ORF">YH66_02715</name>
</gene>
<keyword evidence="6" id="KW-1185">Reference proteome</keyword>
<dbReference type="Pfam" id="PF00171">
    <property type="entry name" value="Aldedh"/>
    <property type="match status" value="1"/>
</dbReference>
<dbReference type="AlphaFoldDB" id="A0A0F6SQN8"/>
<dbReference type="PANTHER" id="PTHR43353">
    <property type="entry name" value="SUCCINATE-SEMIALDEHYDE DEHYDROGENASE, MITOCHONDRIAL"/>
    <property type="match status" value="1"/>
</dbReference>
<dbReference type="GO" id="GO:0009450">
    <property type="term" value="P:gamma-aminobutyric acid catabolic process"/>
    <property type="evidence" value="ECO:0007669"/>
    <property type="project" value="TreeGrafter"/>
</dbReference>
<dbReference type="CDD" id="cd07103">
    <property type="entry name" value="ALDH_F5_SSADH_GabD"/>
    <property type="match status" value="1"/>
</dbReference>
<evidence type="ECO:0000256" key="2">
    <source>
        <dbReference type="PROSITE-ProRule" id="PRU10007"/>
    </source>
</evidence>
<protein>
    <submittedName>
        <fullName evidence="5">Succinate-semialdehyde dehydrogenase</fullName>
    </submittedName>
</protein>
<proteinExistence type="inferred from homology"/>
<dbReference type="PROSITE" id="PS00070">
    <property type="entry name" value="ALDEHYDE_DEHYDR_CYS"/>
    <property type="match status" value="1"/>
</dbReference>
<dbReference type="RefSeq" id="WP_003860524.1">
    <property type="nucleotide sequence ID" value="NZ_CP011309.1"/>
</dbReference>
<dbReference type="InterPro" id="IPR029510">
    <property type="entry name" value="Ald_DH_CS_GLU"/>
</dbReference>
<keyword evidence="1 3" id="KW-0560">Oxidoreductase</keyword>
<feature type="active site" evidence="2">
    <location>
        <position position="237"/>
    </location>
</feature>
<evidence type="ECO:0000259" key="4">
    <source>
        <dbReference type="Pfam" id="PF00171"/>
    </source>
</evidence>
<accession>A0A0F6SQN8</accession>
<dbReference type="InterPro" id="IPR016161">
    <property type="entry name" value="Ald_DH/histidinol_DH"/>
</dbReference>
<dbReference type="EMBL" id="CP011309">
    <property type="protein sequence ID" value="AKF26534.1"/>
    <property type="molecule type" value="Genomic_DNA"/>
</dbReference>
<dbReference type="InterPro" id="IPR016162">
    <property type="entry name" value="Ald_DH_N"/>
</dbReference>
<dbReference type="InterPro" id="IPR050740">
    <property type="entry name" value="Aldehyde_DH_Superfamily"/>
</dbReference>
<evidence type="ECO:0000256" key="1">
    <source>
        <dbReference type="ARBA" id="ARBA00023002"/>
    </source>
</evidence>
<dbReference type="GO" id="GO:0004777">
    <property type="term" value="F:succinate-semialdehyde dehydrogenase (NAD+) activity"/>
    <property type="evidence" value="ECO:0007669"/>
    <property type="project" value="TreeGrafter"/>
</dbReference>
<dbReference type="Gene3D" id="3.40.309.10">
    <property type="entry name" value="Aldehyde Dehydrogenase, Chain A, domain 2"/>
    <property type="match status" value="1"/>
</dbReference>
<organism evidence="5 6">
    <name type="scientific">[Brevibacterium] flavum</name>
    <dbReference type="NCBI Taxonomy" id="92706"/>
    <lineage>
        <taxon>Bacteria</taxon>
        <taxon>Bacillati</taxon>
        <taxon>Actinomycetota</taxon>
        <taxon>Actinomycetes</taxon>
        <taxon>Mycobacteriales</taxon>
        <taxon>Corynebacteriaceae</taxon>
        <taxon>Corynebacterium</taxon>
    </lineage>
</organism>